<gene>
    <name evidence="1" type="ORF">CH063_08394</name>
</gene>
<proteinExistence type="predicted"/>
<evidence type="ECO:0000313" key="1">
    <source>
        <dbReference type="EMBL" id="CCF36937.1"/>
    </source>
</evidence>
<organism evidence="1 2">
    <name type="scientific">Colletotrichum higginsianum (strain IMI 349063)</name>
    <name type="common">Crucifer anthracnose fungus</name>
    <dbReference type="NCBI Taxonomy" id="759273"/>
    <lineage>
        <taxon>Eukaryota</taxon>
        <taxon>Fungi</taxon>
        <taxon>Dikarya</taxon>
        <taxon>Ascomycota</taxon>
        <taxon>Pezizomycotina</taxon>
        <taxon>Sordariomycetes</taxon>
        <taxon>Hypocreomycetidae</taxon>
        <taxon>Glomerellales</taxon>
        <taxon>Glomerellaceae</taxon>
        <taxon>Colletotrichum</taxon>
        <taxon>Colletotrichum destructivum species complex</taxon>
    </lineage>
</organism>
<dbReference type="Proteomes" id="UP000007174">
    <property type="component" value="Unassembled WGS sequence"/>
</dbReference>
<dbReference type="AlphaFoldDB" id="H1V9N4"/>
<dbReference type="HOGENOM" id="CLU_2216082_0_0_1"/>
<sequence length="107" mass="12192">KCSLHRISRLVSRLDLRRNHLQQERENLRRCCVSFSSESQQTDEQLLFRYRARSNSVRRKPKSCQSAPGRLIRPPALRATALVSQIPGYTSLSLATCPGTIPITMLL</sequence>
<protein>
    <submittedName>
        <fullName evidence="1">Uncharacterized protein</fullName>
    </submittedName>
</protein>
<feature type="non-terminal residue" evidence="1">
    <location>
        <position position="107"/>
    </location>
</feature>
<name>H1V9N4_COLHI</name>
<accession>H1V9N4</accession>
<evidence type="ECO:0000313" key="2">
    <source>
        <dbReference type="Proteomes" id="UP000007174"/>
    </source>
</evidence>
<reference evidence="2" key="1">
    <citation type="journal article" date="2012" name="Nat. Genet.">
        <title>Lifestyle transitions in plant pathogenic Colletotrichum fungi deciphered by genome and transcriptome analyses.</title>
        <authorList>
            <person name="O'Connell R.J."/>
            <person name="Thon M.R."/>
            <person name="Hacquard S."/>
            <person name="Amyotte S.G."/>
            <person name="Kleemann J."/>
            <person name="Torres M.F."/>
            <person name="Damm U."/>
            <person name="Buiate E.A."/>
            <person name="Epstein L."/>
            <person name="Alkan N."/>
            <person name="Altmueller J."/>
            <person name="Alvarado-Balderrama L."/>
            <person name="Bauser C.A."/>
            <person name="Becker C."/>
            <person name="Birren B.W."/>
            <person name="Chen Z."/>
            <person name="Choi J."/>
            <person name="Crouch J.A."/>
            <person name="Duvick J.P."/>
            <person name="Farman M.A."/>
            <person name="Gan P."/>
            <person name="Heiman D."/>
            <person name="Henrissat B."/>
            <person name="Howard R.J."/>
            <person name="Kabbage M."/>
            <person name="Koch C."/>
            <person name="Kracher B."/>
            <person name="Kubo Y."/>
            <person name="Law A.D."/>
            <person name="Lebrun M.-H."/>
            <person name="Lee Y.-H."/>
            <person name="Miyara I."/>
            <person name="Moore N."/>
            <person name="Neumann U."/>
            <person name="Nordstroem K."/>
            <person name="Panaccione D.G."/>
            <person name="Panstruga R."/>
            <person name="Place M."/>
            <person name="Proctor R.H."/>
            <person name="Prusky D."/>
            <person name="Rech G."/>
            <person name="Reinhardt R."/>
            <person name="Rollins J.A."/>
            <person name="Rounsley S."/>
            <person name="Schardl C.L."/>
            <person name="Schwartz D.C."/>
            <person name="Shenoy N."/>
            <person name="Shirasu K."/>
            <person name="Sikhakolli U.R."/>
            <person name="Stueber K."/>
            <person name="Sukno S.A."/>
            <person name="Sweigard J.A."/>
            <person name="Takano Y."/>
            <person name="Takahara H."/>
            <person name="Trail F."/>
            <person name="van der Does H.C."/>
            <person name="Voll L.M."/>
            <person name="Will I."/>
            <person name="Young S."/>
            <person name="Zeng Q."/>
            <person name="Zhang J."/>
            <person name="Zhou S."/>
            <person name="Dickman M.B."/>
            <person name="Schulze-Lefert P."/>
            <person name="Ver Loren van Themaat E."/>
            <person name="Ma L.-J."/>
            <person name="Vaillancourt L.J."/>
        </authorList>
    </citation>
    <scope>NUCLEOTIDE SEQUENCE [LARGE SCALE GENOMIC DNA]</scope>
    <source>
        <strain evidence="2">IMI 349063</strain>
    </source>
</reference>
<dbReference type="EMBL" id="CACQ02002222">
    <property type="protein sequence ID" value="CCF36937.1"/>
    <property type="molecule type" value="Genomic_DNA"/>
</dbReference>